<evidence type="ECO:0000313" key="3">
    <source>
        <dbReference type="Proteomes" id="UP000663829"/>
    </source>
</evidence>
<reference evidence="1" key="1">
    <citation type="submission" date="2021-02" db="EMBL/GenBank/DDBJ databases">
        <authorList>
            <person name="Nowell W R."/>
        </authorList>
    </citation>
    <scope>NUCLEOTIDE SEQUENCE</scope>
</reference>
<dbReference type="Gene3D" id="3.30.420.10">
    <property type="entry name" value="Ribonuclease H-like superfamily/Ribonuclease H"/>
    <property type="match status" value="1"/>
</dbReference>
<organism evidence="1 3">
    <name type="scientific">Didymodactylos carnosus</name>
    <dbReference type="NCBI Taxonomy" id="1234261"/>
    <lineage>
        <taxon>Eukaryota</taxon>
        <taxon>Metazoa</taxon>
        <taxon>Spiralia</taxon>
        <taxon>Gnathifera</taxon>
        <taxon>Rotifera</taxon>
        <taxon>Eurotatoria</taxon>
        <taxon>Bdelloidea</taxon>
        <taxon>Philodinida</taxon>
        <taxon>Philodinidae</taxon>
        <taxon>Didymodactylos</taxon>
    </lineage>
</organism>
<dbReference type="EMBL" id="CAJOBC010005405">
    <property type="protein sequence ID" value="CAF3862690.1"/>
    <property type="molecule type" value="Genomic_DNA"/>
</dbReference>
<dbReference type="EMBL" id="CAJNOQ010005407">
    <property type="protein sequence ID" value="CAF1097624.1"/>
    <property type="molecule type" value="Genomic_DNA"/>
</dbReference>
<protein>
    <submittedName>
        <fullName evidence="1">Uncharacterized protein</fullName>
    </submittedName>
</protein>
<evidence type="ECO:0000313" key="1">
    <source>
        <dbReference type="EMBL" id="CAF1097624.1"/>
    </source>
</evidence>
<dbReference type="GO" id="GO:0003676">
    <property type="term" value="F:nucleic acid binding"/>
    <property type="evidence" value="ECO:0007669"/>
    <property type="project" value="InterPro"/>
</dbReference>
<dbReference type="InterPro" id="IPR036397">
    <property type="entry name" value="RNaseH_sf"/>
</dbReference>
<sequence>MVWCGISSDGLVGPYFFNDTVTGPLYKEMLINYAWPQLRRKNYYFQHDGRRGPYDWPARSPDLSSCDFFLWGYLKDTVFKQPLTSIQELKQRIEEACVQIPEEMCRKLDDATYLYVNTIDILCVINMFGTYHAAKELNLTSFKVPKNSVTLGTLPYEIHPQQNIRCINDLQLKSGHIYASTSYLLKYQTSTDVDSVSFRVTTNLCDHAVIAKEFNVALRRVESFQRDHIQKSKEFLILFTSIFKVFRCFGPSILISVLEVASFVNVKVVENMLHLCSRAFGYQLSDNNKGKSEALINYYLKHKHTVDKKISIQMLTPDSQFCIMSLIMCHH</sequence>
<dbReference type="PANTHER" id="PTHR47326">
    <property type="entry name" value="TRANSPOSABLE ELEMENT TC3 TRANSPOSASE-LIKE PROTEIN"/>
    <property type="match status" value="1"/>
</dbReference>
<dbReference type="AlphaFoldDB" id="A0A814NVR5"/>
<dbReference type="Proteomes" id="UP000681722">
    <property type="component" value="Unassembled WGS sequence"/>
</dbReference>
<comment type="caution">
    <text evidence="1">The sequence shown here is derived from an EMBL/GenBank/DDBJ whole genome shotgun (WGS) entry which is preliminary data.</text>
</comment>
<dbReference type="Proteomes" id="UP000663829">
    <property type="component" value="Unassembled WGS sequence"/>
</dbReference>
<accession>A0A814NVR5</accession>
<keyword evidence="3" id="KW-1185">Reference proteome</keyword>
<name>A0A814NVR5_9BILA</name>
<gene>
    <name evidence="1" type="ORF">GPM918_LOCUS18583</name>
    <name evidence="2" type="ORF">SRO942_LOCUS18578</name>
</gene>
<dbReference type="PANTHER" id="PTHR47326:SF1">
    <property type="entry name" value="HTH PSQ-TYPE DOMAIN-CONTAINING PROTEIN"/>
    <property type="match status" value="1"/>
</dbReference>
<dbReference type="OrthoDB" id="10024116at2759"/>
<evidence type="ECO:0000313" key="2">
    <source>
        <dbReference type="EMBL" id="CAF3862690.1"/>
    </source>
</evidence>
<proteinExistence type="predicted"/>